<dbReference type="InterPro" id="IPR036102">
    <property type="entry name" value="OsmC/Ohrsf"/>
</dbReference>
<reference evidence="1" key="1">
    <citation type="submission" date="2016-11" db="EMBL/GenBank/DDBJ databases">
        <authorList>
            <person name="Varghese N."/>
            <person name="Submissions S."/>
        </authorList>
    </citation>
    <scope>NUCLEOTIDE SEQUENCE [LARGE SCALE GENOMIC DNA]</scope>
    <source>
        <strain evidence="1">DSM 16785</strain>
    </source>
</reference>
<dbReference type="AlphaFoldDB" id="A0A1M5A4J4"/>
<sequence length="138" mass="15497">MEIELKKSVGMQFVSKTPSGHEIIIDASPEIGGTNSGPRALELFLLGIGGCTGMDVAMILKKMKVNYKDLRVKLETERNENHPRYFNKINVKYIFKGKDLPIEKLERAVKLSQEKYCSASATVKGMAEVTYEIIVEEE</sequence>
<dbReference type="Pfam" id="PF02566">
    <property type="entry name" value="OsmC"/>
    <property type="match status" value="1"/>
</dbReference>
<dbReference type="RefSeq" id="WP_072865980.1">
    <property type="nucleotide sequence ID" value="NZ_FQUI01000052.1"/>
</dbReference>
<evidence type="ECO:0000313" key="1">
    <source>
        <dbReference type="EMBL" id="SHF25135.1"/>
    </source>
</evidence>
<protein>
    <submittedName>
        <fullName evidence="1">Redox protein</fullName>
    </submittedName>
</protein>
<proteinExistence type="predicted"/>
<dbReference type="STRING" id="1122195.SAMN02745164_02098"/>
<organism evidence="1 2">
    <name type="scientific">Marinitoga hydrogenitolerans (strain DSM 16785 / JCM 12826 / AT1271)</name>
    <dbReference type="NCBI Taxonomy" id="1122195"/>
    <lineage>
        <taxon>Bacteria</taxon>
        <taxon>Thermotogati</taxon>
        <taxon>Thermotogota</taxon>
        <taxon>Thermotogae</taxon>
        <taxon>Petrotogales</taxon>
        <taxon>Petrotogaceae</taxon>
        <taxon>Marinitoga</taxon>
    </lineage>
</organism>
<dbReference type="Gene3D" id="2.20.25.10">
    <property type="match status" value="1"/>
</dbReference>
<gene>
    <name evidence="1" type="ORF">SAMN02745164_02098</name>
</gene>
<dbReference type="OrthoDB" id="9804010at2"/>
<accession>A0A1M5A4J4</accession>
<dbReference type="Gene3D" id="3.30.300.20">
    <property type="match status" value="1"/>
</dbReference>
<dbReference type="PANTHER" id="PTHR34352:SF1">
    <property type="entry name" value="PROTEIN YHFA"/>
    <property type="match status" value="1"/>
</dbReference>
<dbReference type="EMBL" id="FQUI01000052">
    <property type="protein sequence ID" value="SHF25135.1"/>
    <property type="molecule type" value="Genomic_DNA"/>
</dbReference>
<dbReference type="PANTHER" id="PTHR34352">
    <property type="entry name" value="PROTEIN YHFA"/>
    <property type="match status" value="1"/>
</dbReference>
<comment type="caution">
    <text evidence="1">The sequence shown here is derived from an EMBL/GenBank/DDBJ whole genome shotgun (WGS) entry which is preliminary data.</text>
</comment>
<dbReference type="Proteomes" id="UP000184334">
    <property type="component" value="Unassembled WGS sequence"/>
</dbReference>
<dbReference type="InterPro" id="IPR015946">
    <property type="entry name" value="KH_dom-like_a/b"/>
</dbReference>
<name>A0A1M5A4J4_MARH1</name>
<evidence type="ECO:0000313" key="2">
    <source>
        <dbReference type="Proteomes" id="UP000184334"/>
    </source>
</evidence>
<dbReference type="SUPFAM" id="SSF82784">
    <property type="entry name" value="OsmC-like"/>
    <property type="match status" value="1"/>
</dbReference>
<dbReference type="InterPro" id="IPR003718">
    <property type="entry name" value="OsmC/Ohr_fam"/>
</dbReference>
<keyword evidence="2" id="KW-1185">Reference proteome</keyword>